<evidence type="ECO:0000256" key="2">
    <source>
        <dbReference type="SAM" id="MobiDB-lite"/>
    </source>
</evidence>
<dbReference type="InParanoid" id="A0A251SL50"/>
<sequence>MDSKWDQLCGSKLSHPQIPPADNTRFEGLQKVQAELERECEARQNIEARFELFQQEREKERADQDAWRKNMEEMVKNIGKK</sequence>
<keyword evidence="4" id="KW-1185">Reference proteome</keyword>
<evidence type="ECO:0000256" key="1">
    <source>
        <dbReference type="SAM" id="Coils"/>
    </source>
</evidence>
<dbReference type="Proteomes" id="UP000215914">
    <property type="component" value="Chromosome 14"/>
</dbReference>
<feature type="coiled-coil region" evidence="1">
    <location>
        <begin position="29"/>
        <end position="63"/>
    </location>
</feature>
<name>A0A251SL50_HELAN</name>
<protein>
    <submittedName>
        <fullName evidence="3">Uncharacterized protein</fullName>
    </submittedName>
</protein>
<evidence type="ECO:0000313" key="4">
    <source>
        <dbReference type="Proteomes" id="UP000215914"/>
    </source>
</evidence>
<feature type="region of interest" description="Disordered" evidence="2">
    <location>
        <begin position="1"/>
        <end position="23"/>
    </location>
</feature>
<keyword evidence="1" id="KW-0175">Coiled coil</keyword>
<dbReference type="EMBL" id="CM007903">
    <property type="protein sequence ID" value="OTF99594.1"/>
    <property type="molecule type" value="Genomic_DNA"/>
</dbReference>
<dbReference type="AlphaFoldDB" id="A0A251SL50"/>
<gene>
    <name evidence="3" type="ORF">HannXRQ_Chr14g0458341</name>
</gene>
<reference evidence="4" key="1">
    <citation type="journal article" date="2017" name="Nature">
        <title>The sunflower genome provides insights into oil metabolism, flowering and Asterid evolution.</title>
        <authorList>
            <person name="Badouin H."/>
            <person name="Gouzy J."/>
            <person name="Grassa C.J."/>
            <person name="Murat F."/>
            <person name="Staton S.E."/>
            <person name="Cottret L."/>
            <person name="Lelandais-Briere C."/>
            <person name="Owens G.L."/>
            <person name="Carrere S."/>
            <person name="Mayjonade B."/>
            <person name="Legrand L."/>
            <person name="Gill N."/>
            <person name="Kane N.C."/>
            <person name="Bowers J.E."/>
            <person name="Hubner S."/>
            <person name="Bellec A."/>
            <person name="Berard A."/>
            <person name="Berges H."/>
            <person name="Blanchet N."/>
            <person name="Boniface M.C."/>
            <person name="Brunel D."/>
            <person name="Catrice O."/>
            <person name="Chaidir N."/>
            <person name="Claudel C."/>
            <person name="Donnadieu C."/>
            <person name="Faraut T."/>
            <person name="Fievet G."/>
            <person name="Helmstetter N."/>
            <person name="King M."/>
            <person name="Knapp S.J."/>
            <person name="Lai Z."/>
            <person name="Le Paslier M.C."/>
            <person name="Lippi Y."/>
            <person name="Lorenzon L."/>
            <person name="Mandel J.R."/>
            <person name="Marage G."/>
            <person name="Marchand G."/>
            <person name="Marquand E."/>
            <person name="Bret-Mestries E."/>
            <person name="Morien E."/>
            <person name="Nambeesan S."/>
            <person name="Nguyen T."/>
            <person name="Pegot-Espagnet P."/>
            <person name="Pouilly N."/>
            <person name="Raftis F."/>
            <person name="Sallet E."/>
            <person name="Schiex T."/>
            <person name="Thomas J."/>
            <person name="Vandecasteele C."/>
            <person name="Vares D."/>
            <person name="Vear F."/>
            <person name="Vautrin S."/>
            <person name="Crespi M."/>
            <person name="Mangin B."/>
            <person name="Burke J.M."/>
            <person name="Salse J."/>
            <person name="Munos S."/>
            <person name="Vincourt P."/>
            <person name="Rieseberg L.H."/>
            <person name="Langlade N.B."/>
        </authorList>
    </citation>
    <scope>NUCLEOTIDE SEQUENCE [LARGE SCALE GENOMIC DNA]</scope>
    <source>
        <strain evidence="4">cv. SF193</strain>
    </source>
</reference>
<proteinExistence type="predicted"/>
<accession>A0A251SL50</accession>
<organism evidence="3 4">
    <name type="scientific">Helianthus annuus</name>
    <name type="common">Common sunflower</name>
    <dbReference type="NCBI Taxonomy" id="4232"/>
    <lineage>
        <taxon>Eukaryota</taxon>
        <taxon>Viridiplantae</taxon>
        <taxon>Streptophyta</taxon>
        <taxon>Embryophyta</taxon>
        <taxon>Tracheophyta</taxon>
        <taxon>Spermatophyta</taxon>
        <taxon>Magnoliopsida</taxon>
        <taxon>eudicotyledons</taxon>
        <taxon>Gunneridae</taxon>
        <taxon>Pentapetalae</taxon>
        <taxon>asterids</taxon>
        <taxon>campanulids</taxon>
        <taxon>Asterales</taxon>
        <taxon>Asteraceae</taxon>
        <taxon>Asteroideae</taxon>
        <taxon>Heliantheae alliance</taxon>
        <taxon>Heliantheae</taxon>
        <taxon>Helianthus</taxon>
    </lineage>
</organism>
<evidence type="ECO:0000313" key="3">
    <source>
        <dbReference type="EMBL" id="OTF99594.1"/>
    </source>
</evidence>